<evidence type="ECO:0000313" key="2">
    <source>
        <dbReference type="Proteomes" id="UP000190044"/>
    </source>
</evidence>
<name>A0A1T5BQT1_9SPHN</name>
<organism evidence="1 2">
    <name type="scientific">Sphingopyxis flava</name>
    <dbReference type="NCBI Taxonomy" id="1507287"/>
    <lineage>
        <taxon>Bacteria</taxon>
        <taxon>Pseudomonadati</taxon>
        <taxon>Pseudomonadota</taxon>
        <taxon>Alphaproteobacteria</taxon>
        <taxon>Sphingomonadales</taxon>
        <taxon>Sphingomonadaceae</taxon>
        <taxon>Sphingopyxis</taxon>
    </lineage>
</organism>
<proteinExistence type="predicted"/>
<sequence length="70" mass="7770">MSRASYIYLLGPDGYGDHYGFTVKHEAQAFARRAMLDGYNLPDVVSRIPDGGSRTGRAPKTMTLEEFINS</sequence>
<dbReference type="AlphaFoldDB" id="A0A1T5BQT1"/>
<evidence type="ECO:0000313" key="1">
    <source>
        <dbReference type="EMBL" id="SKB49566.1"/>
    </source>
</evidence>
<dbReference type="Proteomes" id="UP000190044">
    <property type="component" value="Unassembled WGS sequence"/>
</dbReference>
<dbReference type="EMBL" id="FUYP01000007">
    <property type="protein sequence ID" value="SKB49566.1"/>
    <property type="molecule type" value="Genomic_DNA"/>
</dbReference>
<keyword evidence="2" id="KW-1185">Reference proteome</keyword>
<protein>
    <submittedName>
        <fullName evidence="1">Uncharacterized protein</fullName>
    </submittedName>
</protein>
<gene>
    <name evidence="1" type="ORF">SAMN06295937_100763</name>
</gene>
<reference evidence="2" key="1">
    <citation type="submission" date="2017-02" db="EMBL/GenBank/DDBJ databases">
        <authorList>
            <person name="Varghese N."/>
            <person name="Submissions S."/>
        </authorList>
    </citation>
    <scope>NUCLEOTIDE SEQUENCE [LARGE SCALE GENOMIC DNA]</scope>
    <source>
        <strain evidence="2">R11H</strain>
    </source>
</reference>
<accession>A0A1T5BQT1</accession>